<gene>
    <name evidence="2" type="ORF">CSIM01_09543</name>
</gene>
<evidence type="ECO:0000313" key="3">
    <source>
        <dbReference type="Proteomes" id="UP000070328"/>
    </source>
</evidence>
<feature type="compositionally biased region" description="Basic and acidic residues" evidence="1">
    <location>
        <begin position="217"/>
        <end position="233"/>
    </location>
</feature>
<feature type="compositionally biased region" description="Low complexity" evidence="1">
    <location>
        <begin position="70"/>
        <end position="81"/>
    </location>
</feature>
<accession>A0A135T969</accession>
<organism evidence="2 3">
    <name type="scientific">Colletotrichum simmondsii</name>
    <dbReference type="NCBI Taxonomy" id="703756"/>
    <lineage>
        <taxon>Eukaryota</taxon>
        <taxon>Fungi</taxon>
        <taxon>Dikarya</taxon>
        <taxon>Ascomycota</taxon>
        <taxon>Pezizomycotina</taxon>
        <taxon>Sordariomycetes</taxon>
        <taxon>Hypocreomycetidae</taxon>
        <taxon>Glomerellales</taxon>
        <taxon>Glomerellaceae</taxon>
        <taxon>Colletotrichum</taxon>
        <taxon>Colletotrichum acutatum species complex</taxon>
    </lineage>
</organism>
<reference evidence="2 3" key="1">
    <citation type="submission" date="2014-02" db="EMBL/GenBank/DDBJ databases">
        <title>The genome sequence of Colletotrichum simmondsii CBS122122.</title>
        <authorList>
            <person name="Baroncelli R."/>
            <person name="Thon M.R."/>
        </authorList>
    </citation>
    <scope>NUCLEOTIDE SEQUENCE [LARGE SCALE GENOMIC DNA]</scope>
    <source>
        <strain evidence="2 3">CBS122122</strain>
    </source>
</reference>
<feature type="region of interest" description="Disordered" evidence="1">
    <location>
        <begin position="142"/>
        <end position="280"/>
    </location>
</feature>
<feature type="compositionally biased region" description="Basic and acidic residues" evidence="1">
    <location>
        <begin position="177"/>
        <end position="191"/>
    </location>
</feature>
<name>A0A135T969_9PEZI</name>
<feature type="region of interest" description="Disordered" evidence="1">
    <location>
        <begin position="65"/>
        <end position="113"/>
    </location>
</feature>
<proteinExistence type="predicted"/>
<dbReference type="EMBL" id="JFBX01000241">
    <property type="protein sequence ID" value="KXH44717.1"/>
    <property type="molecule type" value="Genomic_DNA"/>
</dbReference>
<protein>
    <submittedName>
        <fullName evidence="2">Uncharacterized protein</fullName>
    </submittedName>
</protein>
<dbReference type="Proteomes" id="UP000070328">
    <property type="component" value="Unassembled WGS sequence"/>
</dbReference>
<evidence type="ECO:0000256" key="1">
    <source>
        <dbReference type="SAM" id="MobiDB-lite"/>
    </source>
</evidence>
<keyword evidence="3" id="KW-1185">Reference proteome</keyword>
<dbReference type="AlphaFoldDB" id="A0A135T969"/>
<feature type="region of interest" description="Disordered" evidence="1">
    <location>
        <begin position="1"/>
        <end position="20"/>
    </location>
</feature>
<comment type="caution">
    <text evidence="2">The sequence shown here is derived from an EMBL/GenBank/DDBJ whole genome shotgun (WGS) entry which is preliminary data.</text>
</comment>
<sequence length="368" mass="40051">MSGTDAVDTGPATTPDSRDPWKAADKLWTAQPSHVWLDLTLTTTSWSPHCRGGWTTPMALVRQDEKKRTTTTTMTTTTTTTARHDGQGYDCDDQRRAAPKPLASKAASKHAPMKTLPPWSWKALLDGHCTLGCVAYLTASSSSDQGKGQAEHHQHQHQHQQQNQRGKARRGKAPLDQTEREAFPTRDKTDFVKAVPGSPSWIWPWDTGSRSPVEPVRIGEQHKHKFSKSEMRTGKGGGCPPSSPNQRRRDQGKPQLRAVPSSVPGQASEPSLSLFGRPPSLPSDRWVPPPVFQSPILQTPLDFSPARCSTMRAVILSRLTSTRAGVGGPTNHGVNSTRLTAASEVSLISSGLRGLPPINNISLRQLSA</sequence>
<evidence type="ECO:0000313" key="2">
    <source>
        <dbReference type="EMBL" id="KXH44717.1"/>
    </source>
</evidence>
<feature type="compositionally biased region" description="Basic and acidic residues" evidence="1">
    <location>
        <begin position="82"/>
        <end position="96"/>
    </location>
</feature>